<evidence type="ECO:0000259" key="9">
    <source>
        <dbReference type="Pfam" id="PF12704"/>
    </source>
</evidence>
<sequence length="407" mass="45214">MGLFQKISQGREFLEEIFKILYYYRGRVVFSFAGVALGILSICIIITTIEGANKKAKDIFEVLGPDSIMVFSGGERQRAARMRISTLTFRDADALQRIEGIYDLMKVYQVRNVIMRHRDRKWQTHVVGATTNYFESFSWSFTMGSAFTGDDYDHAEAVCVIGSKVYDELFNGDSALGKTILVGKLPAKVIGILRERGGAAGGPNIDDRVIMPLTTVTSRITNEKKYLGSIRLKTNRDLDRTVEDVRTVLRTNHGLQGASEDDFTIRSSKDILKFVTVISGQLFLFLGLASIVALVVSGFVLANLFYLTIQERRKDIGIRRAYGASRKGILLSFLFESVLITLMGGAAGILLSVVLGGTFEKLFDIPMLFTYKVIVFAMSFSFLTGLLSGLRPALRASRIEPIEAIRG</sequence>
<dbReference type="GO" id="GO:0022857">
    <property type="term" value="F:transmembrane transporter activity"/>
    <property type="evidence" value="ECO:0007669"/>
    <property type="project" value="TreeGrafter"/>
</dbReference>
<dbReference type="PANTHER" id="PTHR30572">
    <property type="entry name" value="MEMBRANE COMPONENT OF TRANSPORTER-RELATED"/>
    <property type="match status" value="1"/>
</dbReference>
<evidence type="ECO:0000256" key="7">
    <source>
        <dbReference type="SAM" id="Phobius"/>
    </source>
</evidence>
<dbReference type="Pfam" id="PF12704">
    <property type="entry name" value="MacB_PCD"/>
    <property type="match status" value="1"/>
</dbReference>
<dbReference type="PANTHER" id="PTHR30572:SF4">
    <property type="entry name" value="ABC TRANSPORTER PERMEASE YTRF"/>
    <property type="match status" value="1"/>
</dbReference>
<dbReference type="Pfam" id="PF02687">
    <property type="entry name" value="FtsX"/>
    <property type="match status" value="1"/>
</dbReference>
<keyword evidence="4 7" id="KW-1133">Transmembrane helix</keyword>
<feature type="transmembrane region" description="Helical" evidence="7">
    <location>
        <begin position="328"/>
        <end position="356"/>
    </location>
</feature>
<feature type="transmembrane region" description="Helical" evidence="7">
    <location>
        <begin position="28"/>
        <end position="49"/>
    </location>
</feature>
<dbReference type="Proteomes" id="UP000777265">
    <property type="component" value="Unassembled WGS sequence"/>
</dbReference>
<evidence type="ECO:0000256" key="1">
    <source>
        <dbReference type="ARBA" id="ARBA00004651"/>
    </source>
</evidence>
<dbReference type="GO" id="GO:0005886">
    <property type="term" value="C:plasma membrane"/>
    <property type="evidence" value="ECO:0007669"/>
    <property type="project" value="UniProtKB-SubCell"/>
</dbReference>
<protein>
    <submittedName>
        <fullName evidence="10">FtsX-like permease family protein</fullName>
    </submittedName>
</protein>
<evidence type="ECO:0000256" key="2">
    <source>
        <dbReference type="ARBA" id="ARBA00022475"/>
    </source>
</evidence>
<evidence type="ECO:0000256" key="3">
    <source>
        <dbReference type="ARBA" id="ARBA00022692"/>
    </source>
</evidence>
<gene>
    <name evidence="10" type="ORF">GXY80_08695</name>
</gene>
<dbReference type="InterPro" id="IPR025857">
    <property type="entry name" value="MacB_PCD"/>
</dbReference>
<feature type="domain" description="MacB-like periplasmic core" evidence="9">
    <location>
        <begin position="32"/>
        <end position="247"/>
    </location>
</feature>
<keyword evidence="2" id="KW-1003">Cell membrane</keyword>
<dbReference type="STRING" id="909663.GCA_000512235_01744"/>
<organism evidence="10 11">
    <name type="scientific">Syntrophorhabdus aromaticivorans</name>
    <dbReference type="NCBI Taxonomy" id="328301"/>
    <lineage>
        <taxon>Bacteria</taxon>
        <taxon>Pseudomonadati</taxon>
        <taxon>Thermodesulfobacteriota</taxon>
        <taxon>Syntrophorhabdia</taxon>
        <taxon>Syntrophorhabdales</taxon>
        <taxon>Syntrophorhabdaceae</taxon>
        <taxon>Syntrophorhabdus</taxon>
    </lineage>
</organism>
<evidence type="ECO:0000256" key="6">
    <source>
        <dbReference type="ARBA" id="ARBA00038076"/>
    </source>
</evidence>
<evidence type="ECO:0000313" key="10">
    <source>
        <dbReference type="EMBL" id="NLW35541.1"/>
    </source>
</evidence>
<feature type="transmembrane region" description="Helical" evidence="7">
    <location>
        <begin position="368"/>
        <end position="390"/>
    </location>
</feature>
<proteinExistence type="inferred from homology"/>
<accession>A0A351U0E8</accession>
<reference evidence="10" key="1">
    <citation type="journal article" date="2020" name="Biotechnol. Biofuels">
        <title>New insights from the biogas microbiome by comprehensive genome-resolved metagenomics of nearly 1600 species originating from multiple anaerobic digesters.</title>
        <authorList>
            <person name="Campanaro S."/>
            <person name="Treu L."/>
            <person name="Rodriguez-R L.M."/>
            <person name="Kovalovszki A."/>
            <person name="Ziels R.M."/>
            <person name="Maus I."/>
            <person name="Zhu X."/>
            <person name="Kougias P.G."/>
            <person name="Basile A."/>
            <person name="Luo G."/>
            <person name="Schluter A."/>
            <person name="Konstantinidis K.T."/>
            <person name="Angelidaki I."/>
        </authorList>
    </citation>
    <scope>NUCLEOTIDE SEQUENCE</scope>
    <source>
        <strain evidence="10">AS06rmzACSIP_7</strain>
    </source>
</reference>
<comment type="caution">
    <text evidence="10">The sequence shown here is derived from an EMBL/GenBank/DDBJ whole genome shotgun (WGS) entry which is preliminary data.</text>
</comment>
<dbReference type="InterPro" id="IPR003838">
    <property type="entry name" value="ABC3_permease_C"/>
</dbReference>
<keyword evidence="5 7" id="KW-0472">Membrane</keyword>
<reference evidence="10" key="2">
    <citation type="submission" date="2020-01" db="EMBL/GenBank/DDBJ databases">
        <authorList>
            <person name="Campanaro S."/>
        </authorList>
    </citation>
    <scope>NUCLEOTIDE SEQUENCE</scope>
    <source>
        <strain evidence="10">AS06rmzACSIP_7</strain>
    </source>
</reference>
<dbReference type="AlphaFoldDB" id="A0A351U0E8"/>
<feature type="transmembrane region" description="Helical" evidence="7">
    <location>
        <begin position="282"/>
        <end position="307"/>
    </location>
</feature>
<evidence type="ECO:0000313" key="11">
    <source>
        <dbReference type="Proteomes" id="UP000777265"/>
    </source>
</evidence>
<evidence type="ECO:0000256" key="4">
    <source>
        <dbReference type="ARBA" id="ARBA00022989"/>
    </source>
</evidence>
<evidence type="ECO:0000259" key="8">
    <source>
        <dbReference type="Pfam" id="PF02687"/>
    </source>
</evidence>
<feature type="domain" description="ABC3 transporter permease C-terminal" evidence="8">
    <location>
        <begin position="288"/>
        <end position="401"/>
    </location>
</feature>
<comment type="similarity">
    <text evidence="6">Belongs to the ABC-4 integral membrane protein family.</text>
</comment>
<name>A0A351U0E8_9BACT</name>
<dbReference type="InterPro" id="IPR050250">
    <property type="entry name" value="Macrolide_Exporter_MacB"/>
</dbReference>
<keyword evidence="3 7" id="KW-0812">Transmembrane</keyword>
<comment type="subcellular location">
    <subcellularLocation>
        <location evidence="1">Cell membrane</location>
        <topology evidence="1">Multi-pass membrane protein</topology>
    </subcellularLocation>
</comment>
<dbReference type="EMBL" id="JAAYEE010000140">
    <property type="protein sequence ID" value="NLW35541.1"/>
    <property type="molecule type" value="Genomic_DNA"/>
</dbReference>
<evidence type="ECO:0000256" key="5">
    <source>
        <dbReference type="ARBA" id="ARBA00023136"/>
    </source>
</evidence>